<keyword evidence="2" id="KW-1185">Reference proteome</keyword>
<dbReference type="OrthoDB" id="4641396at2"/>
<evidence type="ECO:0000313" key="1">
    <source>
        <dbReference type="EMBL" id="PZG01997.1"/>
    </source>
</evidence>
<comment type="caution">
    <text evidence="1">The sequence shown here is derived from an EMBL/GenBank/DDBJ whole genome shotgun (WGS) entry which is preliminary data.</text>
</comment>
<evidence type="ECO:0008006" key="3">
    <source>
        <dbReference type="Google" id="ProtNLM"/>
    </source>
</evidence>
<protein>
    <recommendedName>
        <fullName evidence="3">Tetracyclin repressor-like C-terminal domain-containing protein</fullName>
    </recommendedName>
</protein>
<organism evidence="1 2">
    <name type="scientific">Micromonospora deserti</name>
    <dbReference type="NCBI Taxonomy" id="2070366"/>
    <lineage>
        <taxon>Bacteria</taxon>
        <taxon>Bacillati</taxon>
        <taxon>Actinomycetota</taxon>
        <taxon>Actinomycetes</taxon>
        <taxon>Micromonosporales</taxon>
        <taxon>Micromonosporaceae</taxon>
        <taxon>Micromonospora</taxon>
    </lineage>
</organism>
<name>A0A2W2DXS8_9ACTN</name>
<dbReference type="EMBL" id="POUB01000016">
    <property type="protein sequence ID" value="PZG01997.1"/>
    <property type="molecule type" value="Genomic_DNA"/>
</dbReference>
<dbReference type="Proteomes" id="UP000248749">
    <property type="component" value="Unassembled WGS sequence"/>
</dbReference>
<reference evidence="1 2" key="1">
    <citation type="submission" date="2018-01" db="EMBL/GenBank/DDBJ databases">
        <title>Draft genome sequence of Salinispora sp. 13K206.</title>
        <authorList>
            <person name="Sahin N."/>
            <person name="Saygin H."/>
            <person name="Ay H."/>
        </authorList>
    </citation>
    <scope>NUCLEOTIDE SEQUENCE [LARGE SCALE GENOMIC DNA]</scope>
    <source>
        <strain evidence="1 2">13K206</strain>
    </source>
</reference>
<sequence>MFDELRQVVRPIGASDDENMLAEVLLSGLHGLVALTRGGRLLGSKDYQRRLALLLSRLWR</sequence>
<gene>
    <name evidence="1" type="ORF">C1I99_04760</name>
</gene>
<dbReference type="RefSeq" id="WP_111132909.1">
    <property type="nucleotide sequence ID" value="NZ_POUB01000016.1"/>
</dbReference>
<dbReference type="Gene3D" id="1.10.357.10">
    <property type="entry name" value="Tetracycline Repressor, domain 2"/>
    <property type="match status" value="1"/>
</dbReference>
<dbReference type="AlphaFoldDB" id="A0A2W2DXS8"/>
<evidence type="ECO:0000313" key="2">
    <source>
        <dbReference type="Proteomes" id="UP000248749"/>
    </source>
</evidence>
<proteinExistence type="predicted"/>
<accession>A0A2W2DXS8</accession>